<dbReference type="STRING" id="2020962.A0A2N1JC84"/>
<protein>
    <submittedName>
        <fullName evidence="3">Kre2p</fullName>
    </submittedName>
</protein>
<organism evidence="3 4">
    <name type="scientific">Malassezia vespertilionis</name>
    <dbReference type="NCBI Taxonomy" id="2020962"/>
    <lineage>
        <taxon>Eukaryota</taxon>
        <taxon>Fungi</taxon>
        <taxon>Dikarya</taxon>
        <taxon>Basidiomycota</taxon>
        <taxon>Ustilaginomycotina</taxon>
        <taxon>Malasseziomycetes</taxon>
        <taxon>Malasseziales</taxon>
        <taxon>Malasseziaceae</taxon>
        <taxon>Malassezia</taxon>
    </lineage>
</organism>
<dbReference type="FunFam" id="3.90.550.10:FF:000051">
    <property type="entry name" value="Alpha-1,2-mannosyltransferase (Ktr4)"/>
    <property type="match status" value="1"/>
</dbReference>
<dbReference type="GO" id="GO:0006487">
    <property type="term" value="P:protein N-linked glycosylation"/>
    <property type="evidence" value="ECO:0007669"/>
    <property type="project" value="TreeGrafter"/>
</dbReference>
<dbReference type="PANTHER" id="PTHR31121:SF6">
    <property type="entry name" value="ALPHA-1,2 MANNOSYLTRANSFERASE KTR1"/>
    <property type="match status" value="1"/>
</dbReference>
<dbReference type="GO" id="GO:0000026">
    <property type="term" value="F:alpha-1,2-mannosyltransferase activity"/>
    <property type="evidence" value="ECO:0007669"/>
    <property type="project" value="TreeGrafter"/>
</dbReference>
<dbReference type="SUPFAM" id="SSF53448">
    <property type="entry name" value="Nucleotide-diphospho-sugar transferases"/>
    <property type="match status" value="1"/>
</dbReference>
<dbReference type="AlphaFoldDB" id="A0A2N1JC84"/>
<dbReference type="GO" id="GO:0005794">
    <property type="term" value="C:Golgi apparatus"/>
    <property type="evidence" value="ECO:0007669"/>
    <property type="project" value="TreeGrafter"/>
</dbReference>
<reference evidence="3 4" key="1">
    <citation type="submission" date="2017-10" db="EMBL/GenBank/DDBJ databases">
        <title>A novel species of cold-tolerant Malassezia isolated from bats.</title>
        <authorList>
            <person name="Lorch J.M."/>
            <person name="Palmer J.M."/>
            <person name="Vanderwolf K.J."/>
            <person name="Schmidt K.Z."/>
            <person name="Verant M.L."/>
            <person name="Weller T.J."/>
            <person name="Blehert D.S."/>
        </authorList>
    </citation>
    <scope>NUCLEOTIDE SEQUENCE [LARGE SCALE GENOMIC DNA]</scope>
    <source>
        <strain evidence="3 4">NWHC:44797-103</strain>
    </source>
</reference>
<dbReference type="EMBL" id="KZ454990">
    <property type="protein sequence ID" value="PKI84159.1"/>
    <property type="molecule type" value="Genomic_DNA"/>
</dbReference>
<dbReference type="Proteomes" id="UP000232875">
    <property type="component" value="Unassembled WGS sequence"/>
</dbReference>
<sequence>MSVLLISTYMSLSSWGSEQLRSHLSSFSSQAGQHDAKLSASGAHRVPAKTFMDGLHTLEDVRKYAHVGFDGNLYPPTFYPAEVNKLPRARAAFLVLARNSDADDLRETMRAVEDRFNRKFGYPWIFLNNEPFDDDFKNEIKRWTRAKVEFGVIPKEHWSYPDHIDQVHAAAQREMLEENDVIYGGSESYRHMCRFNSGFFYDHPLTQNLDYYWRVEPETRLYCDIDYDPFLFMYLNNKKYGFTITIQEFEETIPTLWPKTRDFIADHPEYIAKDDARWFITDDGPDGSFDQDYNLCHFWSNFEIADLNFFRGKAYRDYFEFLDKDGGFFYERWGDAPVHSIAASLFLNRSELHHFEDIGYFHPGATHCPANKRLFHDTGKCLCKPDESDDLDEYLCMRQWWRTSIEGEPKRD</sequence>
<accession>A0A2N1JC84</accession>
<dbReference type="InterPro" id="IPR002685">
    <property type="entry name" value="Glyco_trans_15"/>
</dbReference>
<dbReference type="Gene3D" id="3.90.550.10">
    <property type="entry name" value="Spore Coat Polysaccharide Biosynthesis Protein SpsA, Chain A"/>
    <property type="match status" value="1"/>
</dbReference>
<proteinExistence type="inferred from homology"/>
<name>A0A2N1JC84_9BASI</name>
<evidence type="ECO:0000313" key="4">
    <source>
        <dbReference type="Proteomes" id="UP000232875"/>
    </source>
</evidence>
<keyword evidence="2" id="KW-0808">Transferase</keyword>
<evidence type="ECO:0000313" key="3">
    <source>
        <dbReference type="EMBL" id="PKI84159.1"/>
    </source>
</evidence>
<keyword evidence="4" id="KW-1185">Reference proteome</keyword>
<gene>
    <name evidence="3" type="primary">KRE2_2</name>
    <name evidence="3" type="ORF">MVES_002017</name>
</gene>
<dbReference type="OrthoDB" id="439943at2759"/>
<dbReference type="Pfam" id="PF01793">
    <property type="entry name" value="Glyco_transf_15"/>
    <property type="match status" value="1"/>
</dbReference>
<dbReference type="PANTHER" id="PTHR31121">
    <property type="entry name" value="ALPHA-1,2 MANNOSYLTRANSFERASE KTR1"/>
    <property type="match status" value="1"/>
</dbReference>
<dbReference type="InterPro" id="IPR029044">
    <property type="entry name" value="Nucleotide-diphossugar_trans"/>
</dbReference>
<comment type="similarity">
    <text evidence="1">Belongs to the glycosyltransferase 15 family.</text>
</comment>
<dbReference type="GO" id="GO:0000032">
    <property type="term" value="P:cell wall mannoprotein biosynthetic process"/>
    <property type="evidence" value="ECO:0007669"/>
    <property type="project" value="TreeGrafter"/>
</dbReference>
<evidence type="ECO:0000256" key="1">
    <source>
        <dbReference type="ARBA" id="ARBA00007677"/>
    </source>
</evidence>
<dbReference type="GO" id="GO:0016020">
    <property type="term" value="C:membrane"/>
    <property type="evidence" value="ECO:0007669"/>
    <property type="project" value="InterPro"/>
</dbReference>
<evidence type="ECO:0000256" key="2">
    <source>
        <dbReference type="ARBA" id="ARBA00022679"/>
    </source>
</evidence>